<dbReference type="EMBL" id="LR797001">
    <property type="protein sequence ID" value="CAB4180534.1"/>
    <property type="molecule type" value="Genomic_DNA"/>
</dbReference>
<name>A0A6J5QLT8_9CAUD</name>
<evidence type="ECO:0000313" key="1">
    <source>
        <dbReference type="EMBL" id="CAB4180534.1"/>
    </source>
</evidence>
<reference evidence="1" key="1">
    <citation type="submission" date="2020-05" db="EMBL/GenBank/DDBJ databases">
        <authorList>
            <person name="Chiriac C."/>
            <person name="Salcher M."/>
            <person name="Ghai R."/>
            <person name="Kavagutti S V."/>
        </authorList>
    </citation>
    <scope>NUCLEOTIDE SEQUENCE</scope>
</reference>
<accession>A0A6J5QLT8</accession>
<organism evidence="1">
    <name type="scientific">uncultured Caudovirales phage</name>
    <dbReference type="NCBI Taxonomy" id="2100421"/>
    <lineage>
        <taxon>Viruses</taxon>
        <taxon>Duplodnaviria</taxon>
        <taxon>Heunggongvirae</taxon>
        <taxon>Uroviricota</taxon>
        <taxon>Caudoviricetes</taxon>
        <taxon>Peduoviridae</taxon>
        <taxon>Maltschvirus</taxon>
        <taxon>Maltschvirus maltsch</taxon>
    </lineage>
</organism>
<gene>
    <name evidence="1" type="ORF">UFOVP1043_51</name>
</gene>
<sequence>MILEDVFYLMVTSKEMIDIILEAQYGWIREDHLGQTHAEYLQSQEWEKRDEL</sequence>
<proteinExistence type="predicted"/>
<protein>
    <submittedName>
        <fullName evidence="1">Uncharacterized protein</fullName>
    </submittedName>
</protein>